<name>A0A0Z8JWJ7_STRSU</name>
<dbReference type="Proteomes" id="UP000069831">
    <property type="component" value="Unassembled WGS sequence"/>
</dbReference>
<reference evidence="4 7" key="2">
    <citation type="submission" date="2019-06" db="EMBL/GenBank/DDBJ databases">
        <title>Comprehensive assessment of Oxford Nanopore MinION sequencing for bacterial characterization and routine diagnosis.</title>
        <authorList>
            <person name="Tan S."/>
            <person name="Dvorak C.M.T."/>
            <person name="Gebhart C."/>
            <person name="Estrada A."/>
            <person name="Marthaler D.G."/>
            <person name="Murtaugh M.P."/>
        </authorList>
    </citation>
    <scope>NUCLEOTIDE SEQUENCE [LARGE SCALE GENOMIC DNA]</scope>
    <source>
        <strain evidence="4 7">2017UMN1435.21</strain>
    </source>
</reference>
<dbReference type="EMBL" id="FIIR01000009">
    <property type="protein sequence ID" value="CYV83715.1"/>
    <property type="molecule type" value="Genomic_DNA"/>
</dbReference>
<evidence type="ECO:0000313" key="4">
    <source>
        <dbReference type="EMBL" id="TQE89811.1"/>
    </source>
</evidence>
<dbReference type="InterPro" id="IPR036390">
    <property type="entry name" value="WH_DNA-bd_sf"/>
</dbReference>
<accession>A0A0Z8JWJ7</accession>
<dbReference type="Gene3D" id="1.10.10.10">
    <property type="entry name" value="Winged helix-like DNA-binding domain superfamily/Winged helix DNA-binding domain"/>
    <property type="match status" value="1"/>
</dbReference>
<dbReference type="Pfam" id="PF03551">
    <property type="entry name" value="PadR"/>
    <property type="match status" value="1"/>
</dbReference>
<evidence type="ECO:0000259" key="1">
    <source>
        <dbReference type="Pfam" id="PF03551"/>
    </source>
</evidence>
<feature type="domain" description="Transcription regulator PadR N-terminal" evidence="1">
    <location>
        <begin position="5"/>
        <end position="76"/>
    </location>
</feature>
<dbReference type="RefSeq" id="WP_024411683.1">
    <property type="nucleotide sequence ID" value="NZ_CEEK01000154.1"/>
</dbReference>
<dbReference type="AlphaFoldDB" id="A0A0Z8JWJ7"/>
<evidence type="ECO:0000313" key="2">
    <source>
        <dbReference type="EMBL" id="CYV61366.1"/>
    </source>
</evidence>
<dbReference type="SUPFAM" id="SSF46785">
    <property type="entry name" value="Winged helix' DNA-binding domain"/>
    <property type="match status" value="1"/>
</dbReference>
<protein>
    <submittedName>
        <fullName evidence="4">PadR family transcriptional regulator</fullName>
    </submittedName>
    <submittedName>
        <fullName evidence="2">Transcriptional regulator PadR-like family</fullName>
    </submittedName>
</protein>
<evidence type="ECO:0000313" key="5">
    <source>
        <dbReference type="Proteomes" id="UP000069831"/>
    </source>
</evidence>
<organism evidence="2 6">
    <name type="scientific">Streptococcus suis</name>
    <dbReference type="NCBI Taxonomy" id="1307"/>
    <lineage>
        <taxon>Bacteria</taxon>
        <taxon>Bacillati</taxon>
        <taxon>Bacillota</taxon>
        <taxon>Bacilli</taxon>
        <taxon>Lactobacillales</taxon>
        <taxon>Streptococcaceae</taxon>
        <taxon>Streptococcus</taxon>
    </lineage>
</organism>
<evidence type="ECO:0000313" key="6">
    <source>
        <dbReference type="Proteomes" id="UP000074356"/>
    </source>
</evidence>
<sequence length="206" mass="23808">MDKIILGILMLRRMTAYEIKNTIKSNFKSICSDSLGSIQIALKKLFEKKLVTCDEVVENGVNKKRYAITGLGQKELIEWLKEPIDISKTKNMDFGKLLFMGFVPRQNQSELIDKVILSLEQEYNELIKIKNSINIQKEKSEIQTYLSTDEQYKDRIKSLNNTNSISKSINEISKFTLATLDYGIDMTSFNIDWFKKFKGRIVNGKN</sequence>
<evidence type="ECO:0000313" key="7">
    <source>
        <dbReference type="Proteomes" id="UP000315224"/>
    </source>
</evidence>
<reference evidence="5 6" key="1">
    <citation type="submission" date="2016-02" db="EMBL/GenBank/DDBJ databases">
        <authorList>
            <consortium name="Pathogen Informatics"/>
        </authorList>
    </citation>
    <scope>NUCLEOTIDE SEQUENCE [LARGE SCALE GENOMIC DNA]</scope>
    <source>
        <strain evidence="2 6">LSS78</strain>
        <strain evidence="3 5">LSS95</strain>
    </source>
</reference>
<dbReference type="PANTHER" id="PTHR43252:SF6">
    <property type="entry name" value="NEGATIVE TRANSCRIPTION REGULATOR PADR"/>
    <property type="match status" value="1"/>
</dbReference>
<dbReference type="EMBL" id="FIIB01000009">
    <property type="protein sequence ID" value="CYV61366.1"/>
    <property type="molecule type" value="Genomic_DNA"/>
</dbReference>
<dbReference type="EMBL" id="VIEK01000001">
    <property type="protein sequence ID" value="TQE89811.1"/>
    <property type="molecule type" value="Genomic_DNA"/>
</dbReference>
<gene>
    <name evidence="2" type="ORF">ERS132440_01261</name>
    <name evidence="3" type="ORF">ERS132457_01055</name>
    <name evidence="4" type="ORF">FH692_00045</name>
</gene>
<dbReference type="PANTHER" id="PTHR43252">
    <property type="entry name" value="TRANSCRIPTIONAL REGULATOR YQJI"/>
    <property type="match status" value="1"/>
</dbReference>
<dbReference type="Proteomes" id="UP000074356">
    <property type="component" value="Unassembled WGS sequence"/>
</dbReference>
<proteinExistence type="predicted"/>
<dbReference type="InterPro" id="IPR036388">
    <property type="entry name" value="WH-like_DNA-bd_sf"/>
</dbReference>
<dbReference type="InterPro" id="IPR005149">
    <property type="entry name" value="Tscrpt_reg_PadR_N"/>
</dbReference>
<evidence type="ECO:0000313" key="3">
    <source>
        <dbReference type="EMBL" id="CYV83715.1"/>
    </source>
</evidence>
<dbReference type="Proteomes" id="UP000315224">
    <property type="component" value="Unassembled WGS sequence"/>
</dbReference>